<dbReference type="InterPro" id="IPR030390">
    <property type="entry name" value="MeTrfase_TrmA_AS"/>
</dbReference>
<feature type="domain" description="TRAM" evidence="6">
    <location>
        <begin position="1"/>
        <end position="45"/>
    </location>
</feature>
<dbReference type="InterPro" id="IPR029063">
    <property type="entry name" value="SAM-dependent_MTases_sf"/>
</dbReference>
<dbReference type="Pfam" id="PF05958">
    <property type="entry name" value="tRNA_U5-meth_tr"/>
    <property type="match status" value="1"/>
</dbReference>
<dbReference type="Gene3D" id="2.40.50.1070">
    <property type="match status" value="1"/>
</dbReference>
<dbReference type="AlphaFoldDB" id="A0A231VME6"/>
<dbReference type="EMBL" id="NKHD01000006">
    <property type="protein sequence ID" value="OXT09177.1"/>
    <property type="molecule type" value="Genomic_DNA"/>
</dbReference>
<dbReference type="Pfam" id="PF01938">
    <property type="entry name" value="TRAM"/>
    <property type="match status" value="1"/>
</dbReference>
<dbReference type="PANTHER" id="PTHR11061:SF30">
    <property type="entry name" value="TRNA (URACIL(54)-C(5))-METHYLTRANSFERASE"/>
    <property type="match status" value="1"/>
</dbReference>
<evidence type="ECO:0000259" key="6">
    <source>
        <dbReference type="PROSITE" id="PS50926"/>
    </source>
</evidence>
<sequence>MAHEGQGVGRLDGIAVFVRGALKGERVLAKIDEKHKNYLNAHVEKILLPSQERITPKCIYAGKCGGCTLQHLSYKGQLEFKKQVVDDSLSRIGKINTIVYDTIGMDNPLYYRDKAEYPVGIEDGNIKSGFYASKSHNIIAIDSCMIQSDYSIEAMKTVREWANNYKISIFDEKSGKGLLRHIITKVGFTTKEVMVILVINGIDIPYKDELINTLKKNIKELKSIVLNINKSRSRLVMGSQNIVIYGDGYITDYIGDKKFEISPLSFFQVNPIQTKVLYEKALEYADLKGDEIVIDVYCGIGTISIFFAKYVKHVYGIEVVSDAVEDAKRNAAINNVDNADFIAGKAEDVMKDLCNKGLKPNVIVFDPPRKGLDKDVVETSIKMNPKKIIYVSCNPTTLARDLRIFEDNGYKTEKVQPVDMFPYTYHVETCVLLSHKSADDFISVKMEYEDRKIQPDRVTYRLIQEYVKEKYGFKMHTAYIAEVKRSLGLPMYVAPNAVEKLKHPYKPAPEYKVEAIKDALRHFKVID</sequence>
<evidence type="ECO:0000256" key="5">
    <source>
        <dbReference type="PROSITE-ProRule" id="PRU10015"/>
    </source>
</evidence>
<feature type="binding site" evidence="4">
    <location>
        <position position="366"/>
    </location>
    <ligand>
        <name>S-adenosyl-L-methionine</name>
        <dbReference type="ChEBI" id="CHEBI:59789"/>
    </ligand>
</feature>
<feature type="binding site" evidence="4">
    <location>
        <position position="297"/>
    </location>
    <ligand>
        <name>S-adenosyl-L-methionine</name>
        <dbReference type="ChEBI" id="CHEBI:59789"/>
    </ligand>
</feature>
<dbReference type="InterPro" id="IPR010280">
    <property type="entry name" value="U5_MeTrfase_fam"/>
</dbReference>
<dbReference type="GO" id="GO:0070041">
    <property type="term" value="F:rRNA (uridine-C5-)-methyltransferase activity"/>
    <property type="evidence" value="ECO:0007669"/>
    <property type="project" value="TreeGrafter"/>
</dbReference>
<evidence type="ECO:0000256" key="4">
    <source>
        <dbReference type="PROSITE-ProRule" id="PRU01024"/>
    </source>
</evidence>
<dbReference type="GO" id="GO:0070475">
    <property type="term" value="P:rRNA base methylation"/>
    <property type="evidence" value="ECO:0007669"/>
    <property type="project" value="TreeGrafter"/>
</dbReference>
<name>A0A231VME6_THETR</name>
<dbReference type="InterPro" id="IPR030391">
    <property type="entry name" value="MeTrfase_TrmA_CS"/>
</dbReference>
<evidence type="ECO:0000313" key="8">
    <source>
        <dbReference type="Proteomes" id="UP000215301"/>
    </source>
</evidence>
<protein>
    <submittedName>
        <fullName evidence="7">23S rRNA (Uracil(1939)-C(5))-methyltransferase RlmD</fullName>
    </submittedName>
</protein>
<feature type="binding site" evidence="4">
    <location>
        <position position="318"/>
    </location>
    <ligand>
        <name>S-adenosyl-L-methionine</name>
        <dbReference type="ChEBI" id="CHEBI:59789"/>
    </ligand>
</feature>
<dbReference type="PROSITE" id="PS50926">
    <property type="entry name" value="TRAM"/>
    <property type="match status" value="1"/>
</dbReference>
<dbReference type="FunFam" id="2.40.50.1070:FF:000003">
    <property type="entry name" value="23S rRNA (Uracil-5-)-methyltransferase RumA"/>
    <property type="match status" value="1"/>
</dbReference>
<evidence type="ECO:0000256" key="1">
    <source>
        <dbReference type="ARBA" id="ARBA00022603"/>
    </source>
</evidence>
<organism evidence="7 8">
    <name type="scientific">Thermoanaerobacterium thermosaccharolyticum</name>
    <name type="common">Clostridium thermosaccharolyticum</name>
    <dbReference type="NCBI Taxonomy" id="1517"/>
    <lineage>
        <taxon>Bacteria</taxon>
        <taxon>Bacillati</taxon>
        <taxon>Bacillota</taxon>
        <taxon>Clostridia</taxon>
        <taxon>Thermoanaerobacterales</taxon>
        <taxon>Thermoanaerobacteraceae</taxon>
        <taxon>Thermoanaerobacterium</taxon>
    </lineage>
</organism>
<proteinExistence type="inferred from homology"/>
<dbReference type="Gene3D" id="3.40.50.150">
    <property type="entry name" value="Vaccinia Virus protein VP39"/>
    <property type="match status" value="1"/>
</dbReference>
<dbReference type="Gene3D" id="2.40.50.140">
    <property type="entry name" value="Nucleic acid-binding proteins"/>
    <property type="match status" value="1"/>
</dbReference>
<evidence type="ECO:0000256" key="3">
    <source>
        <dbReference type="ARBA" id="ARBA00022691"/>
    </source>
</evidence>
<dbReference type="InterPro" id="IPR002792">
    <property type="entry name" value="TRAM_dom"/>
</dbReference>
<dbReference type="FunFam" id="3.40.50.150:FF:000009">
    <property type="entry name" value="23S rRNA (Uracil(1939)-C(5))-methyltransferase RlmD"/>
    <property type="match status" value="1"/>
</dbReference>
<dbReference type="CDD" id="cd02440">
    <property type="entry name" value="AdoMet_MTases"/>
    <property type="match status" value="1"/>
</dbReference>
<dbReference type="InterPro" id="IPR012340">
    <property type="entry name" value="NA-bd_OB-fold"/>
</dbReference>
<feature type="active site" description="Nucleophile" evidence="4">
    <location>
        <position position="393"/>
    </location>
</feature>
<keyword evidence="2 4" id="KW-0808">Transferase</keyword>
<dbReference type="PROSITE" id="PS51687">
    <property type="entry name" value="SAM_MT_RNA_M5U"/>
    <property type="match status" value="1"/>
</dbReference>
<dbReference type="PROSITE" id="PS01230">
    <property type="entry name" value="TRMA_1"/>
    <property type="match status" value="1"/>
</dbReference>
<keyword evidence="3 4" id="KW-0949">S-adenosyl-L-methionine</keyword>
<gene>
    <name evidence="7" type="ORF">CE561_03155</name>
</gene>
<evidence type="ECO:0000256" key="2">
    <source>
        <dbReference type="ARBA" id="ARBA00022679"/>
    </source>
</evidence>
<comment type="caution">
    <text evidence="7">The sequence shown here is derived from an EMBL/GenBank/DDBJ whole genome shotgun (WGS) entry which is preliminary data.</text>
</comment>
<dbReference type="NCBIfam" id="TIGR00479">
    <property type="entry name" value="rumA"/>
    <property type="match status" value="1"/>
</dbReference>
<dbReference type="SUPFAM" id="SSF50249">
    <property type="entry name" value="Nucleic acid-binding proteins"/>
    <property type="match status" value="1"/>
</dbReference>
<feature type="binding site" evidence="4">
    <location>
        <position position="268"/>
    </location>
    <ligand>
        <name>S-adenosyl-L-methionine</name>
        <dbReference type="ChEBI" id="CHEBI:59789"/>
    </ligand>
</feature>
<dbReference type="PANTHER" id="PTHR11061">
    <property type="entry name" value="RNA M5U METHYLTRANSFERASE"/>
    <property type="match status" value="1"/>
</dbReference>
<dbReference type="PROSITE" id="PS01231">
    <property type="entry name" value="TRMA_2"/>
    <property type="match status" value="1"/>
</dbReference>
<reference evidence="7 8" key="1">
    <citation type="submission" date="2017-06" db="EMBL/GenBank/DDBJ databases">
        <title>Isolation and characterization of a thermophilic and butanogenic Thermoanaerobacterium thermosaccharolyticum M5 capable of efficient degradation of hemicellulose.</title>
        <authorList>
            <person name="Xin F."/>
            <person name="Jiang Y."/>
        </authorList>
    </citation>
    <scope>NUCLEOTIDE SEQUENCE [LARGE SCALE GENOMIC DNA]</scope>
    <source>
        <strain evidence="7 8">M5</strain>
    </source>
</reference>
<evidence type="ECO:0000313" key="7">
    <source>
        <dbReference type="EMBL" id="OXT09177.1"/>
    </source>
</evidence>
<dbReference type="SUPFAM" id="SSF53335">
    <property type="entry name" value="S-adenosyl-L-methionine-dependent methyltransferases"/>
    <property type="match status" value="1"/>
</dbReference>
<accession>A0A231VME6</accession>
<comment type="similarity">
    <text evidence="4">Belongs to the class I-like SAM-binding methyltransferase superfamily. RNA M5U methyltransferase family.</text>
</comment>
<dbReference type="Proteomes" id="UP000215301">
    <property type="component" value="Unassembled WGS sequence"/>
</dbReference>
<feature type="active site" evidence="5">
    <location>
        <position position="393"/>
    </location>
</feature>
<keyword evidence="1 4" id="KW-0489">Methyltransferase</keyword>